<keyword evidence="2 4" id="KW-0547">Nucleotide-binding</keyword>
<dbReference type="InterPro" id="IPR011009">
    <property type="entry name" value="Kinase-like_dom_sf"/>
</dbReference>
<reference evidence="8 9" key="1">
    <citation type="submission" date="2014-09" db="EMBL/GenBank/DDBJ databases">
        <authorList>
            <person name="Martin A.A."/>
        </authorList>
    </citation>
    <scope>NUCLEOTIDE SEQUENCE</scope>
    <source>
        <strain evidence="9">ED321</strain>
        <strain evidence="8">ED321 Heterogonic</strain>
    </source>
</reference>
<reference evidence="10" key="2">
    <citation type="submission" date="2020-12" db="UniProtKB">
        <authorList>
            <consortium name="WormBaseParasite"/>
        </authorList>
    </citation>
    <scope>IDENTIFICATION</scope>
</reference>
<gene>
    <name evidence="8 10 11" type="ORF">SRAE_2000406600</name>
</gene>
<dbReference type="PANTHER" id="PTHR11909">
    <property type="entry name" value="CASEIN KINASE-RELATED"/>
    <property type="match status" value="1"/>
</dbReference>
<dbReference type="WormBase" id="SRAE_2000406600">
    <property type="protein sequence ID" value="SRP10113"/>
    <property type="gene ID" value="WBGene00264294"/>
</dbReference>
<evidence type="ECO:0000259" key="7">
    <source>
        <dbReference type="PROSITE" id="PS50011"/>
    </source>
</evidence>
<dbReference type="EC" id="2.7.11.1" evidence="1"/>
<dbReference type="InterPro" id="IPR000719">
    <property type="entry name" value="Prot_kinase_dom"/>
</dbReference>
<evidence type="ECO:0000256" key="4">
    <source>
        <dbReference type="PROSITE-ProRule" id="PRU10141"/>
    </source>
</evidence>
<name>A0A090LI47_STRRB</name>
<dbReference type="InterPro" id="IPR017441">
    <property type="entry name" value="Protein_kinase_ATP_BS"/>
</dbReference>
<dbReference type="CTD" id="36381787"/>
<dbReference type="PROSITE" id="PS00108">
    <property type="entry name" value="PROTEIN_KINASE_ST"/>
    <property type="match status" value="1"/>
</dbReference>
<evidence type="ECO:0000313" key="10">
    <source>
        <dbReference type="WBParaSite" id="SRAE_2000406600.1"/>
    </source>
</evidence>
<evidence type="ECO:0000313" key="11">
    <source>
        <dbReference type="WormBase" id="SRAE_2000406600"/>
    </source>
</evidence>
<dbReference type="GO" id="GO:0004674">
    <property type="term" value="F:protein serine/threonine kinase activity"/>
    <property type="evidence" value="ECO:0007669"/>
    <property type="project" value="UniProtKB-KW"/>
</dbReference>
<protein>
    <recommendedName>
        <fullName evidence="1">non-specific serine/threonine protein kinase</fullName>
        <ecNumber evidence="1">2.7.11.1</ecNumber>
    </recommendedName>
</protein>
<keyword evidence="8" id="KW-0808">Transferase</keyword>
<evidence type="ECO:0000256" key="3">
    <source>
        <dbReference type="ARBA" id="ARBA00022840"/>
    </source>
</evidence>
<evidence type="ECO:0000256" key="6">
    <source>
        <dbReference type="SAM" id="SignalP"/>
    </source>
</evidence>
<dbReference type="WBParaSite" id="SRAE_2000406600.1">
    <property type="protein sequence ID" value="SRAE_2000406600.1"/>
    <property type="gene ID" value="WBGene00264294"/>
</dbReference>
<keyword evidence="8" id="KW-0418">Kinase</keyword>
<dbReference type="STRING" id="34506.A0A090LI47"/>
<keyword evidence="9" id="KW-1185">Reference proteome</keyword>
<keyword evidence="5" id="KW-0723">Serine/threonine-protein kinase</keyword>
<evidence type="ECO:0000313" key="9">
    <source>
        <dbReference type="Proteomes" id="UP000035682"/>
    </source>
</evidence>
<organism evidence="8">
    <name type="scientific">Strongyloides ratti</name>
    <name type="common">Parasitic roundworm</name>
    <dbReference type="NCBI Taxonomy" id="34506"/>
    <lineage>
        <taxon>Eukaryota</taxon>
        <taxon>Metazoa</taxon>
        <taxon>Ecdysozoa</taxon>
        <taxon>Nematoda</taxon>
        <taxon>Chromadorea</taxon>
        <taxon>Rhabditida</taxon>
        <taxon>Tylenchina</taxon>
        <taxon>Panagrolaimomorpha</taxon>
        <taxon>Strongyloidoidea</taxon>
        <taxon>Strongyloididae</taxon>
        <taxon>Strongyloides</taxon>
    </lineage>
</organism>
<dbReference type="EMBL" id="LN609529">
    <property type="protein sequence ID" value="CEF69417.1"/>
    <property type="molecule type" value="Genomic_DNA"/>
</dbReference>
<feature type="chain" id="PRO_5015030892" description="non-specific serine/threonine protein kinase" evidence="6">
    <location>
        <begin position="22"/>
        <end position="419"/>
    </location>
</feature>
<dbReference type="SUPFAM" id="SSF56112">
    <property type="entry name" value="Protein kinase-like (PK-like)"/>
    <property type="match status" value="1"/>
</dbReference>
<dbReference type="Pfam" id="PF00069">
    <property type="entry name" value="Pkinase"/>
    <property type="match status" value="1"/>
</dbReference>
<dbReference type="GO" id="GO:0005524">
    <property type="term" value="F:ATP binding"/>
    <property type="evidence" value="ECO:0007669"/>
    <property type="project" value="UniProtKB-UniRule"/>
</dbReference>
<dbReference type="SMART" id="SM00220">
    <property type="entry name" value="S_TKc"/>
    <property type="match status" value="1"/>
</dbReference>
<feature type="binding site" evidence="4">
    <location>
        <position position="159"/>
    </location>
    <ligand>
        <name>ATP</name>
        <dbReference type="ChEBI" id="CHEBI:30616"/>
    </ligand>
</feature>
<dbReference type="OrthoDB" id="5872528at2759"/>
<evidence type="ECO:0000256" key="5">
    <source>
        <dbReference type="RuleBase" id="RU000304"/>
    </source>
</evidence>
<evidence type="ECO:0000313" key="8">
    <source>
        <dbReference type="EMBL" id="CEF69417.1"/>
    </source>
</evidence>
<dbReference type="PROSITE" id="PS50011">
    <property type="entry name" value="PROTEIN_KINASE_DOM"/>
    <property type="match status" value="1"/>
</dbReference>
<proteinExistence type="inferred from homology"/>
<dbReference type="Proteomes" id="UP000035682">
    <property type="component" value="Unplaced"/>
</dbReference>
<dbReference type="InterPro" id="IPR050235">
    <property type="entry name" value="CK1_Ser-Thr_kinase"/>
</dbReference>
<evidence type="ECO:0000256" key="2">
    <source>
        <dbReference type="ARBA" id="ARBA00022741"/>
    </source>
</evidence>
<accession>A0A090LI47</accession>
<feature type="domain" description="Protein kinase" evidence="7">
    <location>
        <begin position="130"/>
        <end position="419"/>
    </location>
</feature>
<dbReference type="GeneID" id="36381787"/>
<dbReference type="RefSeq" id="XP_024508617.1">
    <property type="nucleotide sequence ID" value="XM_024642891.1"/>
</dbReference>
<dbReference type="PROSITE" id="PS00107">
    <property type="entry name" value="PROTEIN_KINASE_ATP"/>
    <property type="match status" value="1"/>
</dbReference>
<sequence>MQLKFMLFVILTLLFATYSDCLKCYQNLDESKPKAIEITKEDTEVTCKAGDVCSTFVMKSYGKKSSYIRISSCKPKKNCEDVKKDDGKEFSGEEAYKKLESLFGPHDGESTAVSKAKILNKIVHTKRGTYTIDKLLGEGGYGFVYNVTCKEDNQKYAMKIERESRLGSNPKLKMEVKILKDLASVNCPKSHFVKLYDRCKKKDYYLIVIDLLGLSLFELKKKCKNLEFSDSTAFNVGIQCLESIEELHKFNFIHRDIKPTNFVIGLEDKNNIIYLIDFGLSRYILNEKGSLKTPREMCKFKGTTRYASLATHNGIECGRKDDIEAWIYMFIEFLPRFNLQWITLKRFNDVLKRKYMLRKEWADIFNNSKYMKFHLLLDYVDDLSYVNKIDYNYLYTVVKNIADTSNIDLTKPLDWTIKK</sequence>
<feature type="signal peptide" evidence="6">
    <location>
        <begin position="1"/>
        <end position="21"/>
    </location>
</feature>
<dbReference type="AlphaFoldDB" id="A0A090LI47"/>
<comment type="similarity">
    <text evidence="5">Belongs to the protein kinase superfamily.</text>
</comment>
<evidence type="ECO:0000256" key="1">
    <source>
        <dbReference type="ARBA" id="ARBA00012513"/>
    </source>
</evidence>
<dbReference type="InterPro" id="IPR008271">
    <property type="entry name" value="Ser/Thr_kinase_AS"/>
</dbReference>
<keyword evidence="3 4" id="KW-0067">ATP-binding</keyword>
<dbReference type="Gene3D" id="1.10.510.10">
    <property type="entry name" value="Transferase(Phosphotransferase) domain 1"/>
    <property type="match status" value="1"/>
</dbReference>
<keyword evidence="6" id="KW-0732">Signal</keyword>